<dbReference type="RefSeq" id="WP_283761936.1">
    <property type="nucleotide sequence ID" value="NZ_JAQPOK010000060.1"/>
</dbReference>
<evidence type="ECO:0000313" key="3">
    <source>
        <dbReference type="Proteomes" id="UP001231370"/>
    </source>
</evidence>
<feature type="transmembrane region" description="Helical" evidence="1">
    <location>
        <begin position="416"/>
        <end position="436"/>
    </location>
</feature>
<proteinExistence type="predicted"/>
<keyword evidence="1" id="KW-0812">Transmembrane</keyword>
<evidence type="ECO:0000256" key="1">
    <source>
        <dbReference type="SAM" id="Phobius"/>
    </source>
</evidence>
<organism evidence="2 3">
    <name type="scientific">Roseofilum halophilum BLCC-M91</name>
    <dbReference type="NCBI Taxonomy" id="3022259"/>
    <lineage>
        <taxon>Bacteria</taxon>
        <taxon>Bacillati</taxon>
        <taxon>Cyanobacteriota</taxon>
        <taxon>Cyanophyceae</taxon>
        <taxon>Desertifilales</taxon>
        <taxon>Desertifilaceae</taxon>
        <taxon>Roseofilum</taxon>
        <taxon>Roseofilum halophilum</taxon>
    </lineage>
</organism>
<keyword evidence="1" id="KW-0472">Membrane</keyword>
<dbReference type="Proteomes" id="UP001231370">
    <property type="component" value="Unassembled WGS sequence"/>
</dbReference>
<name>A0ABT7BJ52_9CYAN</name>
<evidence type="ECO:0000313" key="2">
    <source>
        <dbReference type="EMBL" id="MDJ1178624.1"/>
    </source>
</evidence>
<sequence>MEEDLAKLEVLEGSFVNFVYPFQFDSEEYPKILEYFQTPHIPNREPEKPTEPAWKSKKHSWIRDCCLSPVSNYLNIDSNKQSVETKAHFFIPTDRFKSYVQLSTQYKYRIIAKTDIPIEFHRSEPFEVILFPIGIGFLIFKIKPCNQKMSDYLNIIHYLRFTKGQRGFRIQGSRRTRDNNTEYIELKVSEIIESHILNWNKNCNLKPYQEIFVPGKMLVFFGVLFEGEQADLNVKTIYRLSNFFNSEQPINPGLYALEFGEEKSDFLPYAQNHGFLFSLEGGGFYGYRSLKTQFFTETLIDHLQNQYFLLFILALHQRFALIHLSEEVAENWKTSNRQEDIRNNMRVFQKIRDQLLLFTARGYFLQVMQQDNHHRCYCKWREMFQLDALYTEVNGEVQEMHEYCLMQRDRQLQDTVYYMSAGLGSGAIVASTAGILFDSGGIYDFVGAVALSASVALITGYSVKTLQGTQGWQRFKQALIDSQESEDCYGCDGLGAIWRS</sequence>
<dbReference type="EMBL" id="JAQPOK010000060">
    <property type="protein sequence ID" value="MDJ1178624.1"/>
    <property type="molecule type" value="Genomic_DNA"/>
</dbReference>
<comment type="caution">
    <text evidence="2">The sequence shown here is derived from an EMBL/GenBank/DDBJ whole genome shotgun (WGS) entry which is preliminary data.</text>
</comment>
<keyword evidence="1" id="KW-1133">Transmembrane helix</keyword>
<accession>A0ABT7BJ52</accession>
<keyword evidence="3" id="KW-1185">Reference proteome</keyword>
<gene>
    <name evidence="2" type="ORF">PJF56_07100</name>
</gene>
<protein>
    <submittedName>
        <fullName evidence="2">Uncharacterized protein</fullName>
    </submittedName>
</protein>
<feature type="transmembrane region" description="Helical" evidence="1">
    <location>
        <begin position="442"/>
        <end position="463"/>
    </location>
</feature>
<reference evidence="2 3" key="1">
    <citation type="submission" date="2023-01" db="EMBL/GenBank/DDBJ databases">
        <title>Novel diversity within Roseofilum (Cyanobacteria; Desertifilaceae) from marine benthic mats with descriptions of four novel species.</title>
        <authorList>
            <person name="Wang Y."/>
            <person name="Berthold D.E."/>
            <person name="Hu J."/>
            <person name="Lefler F.W."/>
            <person name="Laughinghouse H.D. IV."/>
        </authorList>
    </citation>
    <scope>NUCLEOTIDE SEQUENCE [LARGE SCALE GENOMIC DNA]</scope>
    <source>
        <strain evidence="2 3">BLCC-M91</strain>
    </source>
</reference>